<comment type="similarity">
    <text evidence="1">Belongs to the thymidylate kinase family.</text>
</comment>
<accession>A0A1I3DP62</accession>
<dbReference type="InterPro" id="IPR039430">
    <property type="entry name" value="Thymidylate_kin-like_dom"/>
</dbReference>
<feature type="domain" description="Thymidylate kinase-like" evidence="5">
    <location>
        <begin position="9"/>
        <end position="198"/>
    </location>
</feature>
<dbReference type="GO" id="GO:0005829">
    <property type="term" value="C:cytosol"/>
    <property type="evidence" value="ECO:0007669"/>
    <property type="project" value="TreeGrafter"/>
</dbReference>
<evidence type="ECO:0000256" key="1">
    <source>
        <dbReference type="ARBA" id="ARBA00009776"/>
    </source>
</evidence>
<dbReference type="CDD" id="cd01672">
    <property type="entry name" value="TMPK"/>
    <property type="match status" value="1"/>
</dbReference>
<dbReference type="AlphaFoldDB" id="A0A1I3DP62"/>
<dbReference type="PANTHER" id="PTHR10344:SF4">
    <property type="entry name" value="UMP-CMP KINASE 2, MITOCHONDRIAL"/>
    <property type="match status" value="1"/>
</dbReference>
<evidence type="ECO:0000313" key="7">
    <source>
        <dbReference type="Proteomes" id="UP000183639"/>
    </source>
</evidence>
<dbReference type="Proteomes" id="UP000183639">
    <property type="component" value="Unassembled WGS sequence"/>
</dbReference>
<dbReference type="OrthoDB" id="9774907at2"/>
<keyword evidence="6" id="KW-0418">Kinase</keyword>
<reference evidence="6 7" key="1">
    <citation type="submission" date="2016-10" db="EMBL/GenBank/DDBJ databases">
        <authorList>
            <person name="de Groot N.N."/>
        </authorList>
    </citation>
    <scope>NUCLEOTIDE SEQUENCE [LARGE SCALE GENOMIC DNA]</scope>
    <source>
        <strain evidence="6 7">Z108</strain>
    </source>
</reference>
<dbReference type="Gene3D" id="3.40.50.300">
    <property type="entry name" value="P-loop containing nucleotide triphosphate hydrolases"/>
    <property type="match status" value="1"/>
</dbReference>
<evidence type="ECO:0000256" key="4">
    <source>
        <dbReference type="ARBA" id="ARBA00022840"/>
    </source>
</evidence>
<dbReference type="GO" id="GO:0004798">
    <property type="term" value="F:dTMP kinase activity"/>
    <property type="evidence" value="ECO:0007669"/>
    <property type="project" value="TreeGrafter"/>
</dbReference>
<dbReference type="GO" id="GO:0006227">
    <property type="term" value="P:dUDP biosynthetic process"/>
    <property type="evidence" value="ECO:0007669"/>
    <property type="project" value="TreeGrafter"/>
</dbReference>
<dbReference type="EMBL" id="FOQK01000007">
    <property type="protein sequence ID" value="SFH88530.1"/>
    <property type="molecule type" value="Genomic_DNA"/>
</dbReference>
<name>A0A1I3DP62_SELRU</name>
<evidence type="ECO:0000256" key="3">
    <source>
        <dbReference type="ARBA" id="ARBA00022741"/>
    </source>
</evidence>
<proteinExistence type="inferred from homology"/>
<evidence type="ECO:0000259" key="5">
    <source>
        <dbReference type="Pfam" id="PF02223"/>
    </source>
</evidence>
<dbReference type="PANTHER" id="PTHR10344">
    <property type="entry name" value="THYMIDYLATE KINASE"/>
    <property type="match status" value="1"/>
</dbReference>
<sequence>MSKGKLIIIEAGDGSGKATQTKALYEHLVRDGHEVRRIEFPDYAADSSMLVRMYLRGDFGGHAEDVNAFAASTFFAVDRYASFRMKWKDFYDAGGIILADRYTTSNMVHQAVKLTDEGERAAFLDWLWDFEFVKLGLPVPDKVVFLDMDPAVADKLIAARAKETGTAKDIHEQDTDYLHRCHAAYLELAAKYGWAKVTCSQQGEPRAIEAIHADVYAAVQACL</sequence>
<organism evidence="6 7">
    <name type="scientific">Selenomonas ruminantium</name>
    <dbReference type="NCBI Taxonomy" id="971"/>
    <lineage>
        <taxon>Bacteria</taxon>
        <taxon>Bacillati</taxon>
        <taxon>Bacillota</taxon>
        <taxon>Negativicutes</taxon>
        <taxon>Selenomonadales</taxon>
        <taxon>Selenomonadaceae</taxon>
        <taxon>Selenomonas</taxon>
    </lineage>
</organism>
<evidence type="ECO:0000256" key="2">
    <source>
        <dbReference type="ARBA" id="ARBA00017144"/>
    </source>
</evidence>
<dbReference type="FunFam" id="3.40.50.300:FF:002288">
    <property type="entry name" value="Probable thymidylate kinase"/>
    <property type="match status" value="1"/>
</dbReference>
<dbReference type="InterPro" id="IPR027417">
    <property type="entry name" value="P-loop_NTPase"/>
</dbReference>
<dbReference type="SUPFAM" id="SSF52540">
    <property type="entry name" value="P-loop containing nucleoside triphosphate hydrolases"/>
    <property type="match status" value="1"/>
</dbReference>
<dbReference type="GO" id="GO:0006233">
    <property type="term" value="P:dTDP biosynthetic process"/>
    <property type="evidence" value="ECO:0007669"/>
    <property type="project" value="TreeGrafter"/>
</dbReference>
<dbReference type="GO" id="GO:0006235">
    <property type="term" value="P:dTTP biosynthetic process"/>
    <property type="evidence" value="ECO:0007669"/>
    <property type="project" value="TreeGrafter"/>
</dbReference>
<protein>
    <recommendedName>
        <fullName evidence="2">Thymidylate kinase</fullName>
    </recommendedName>
</protein>
<keyword evidence="6" id="KW-0808">Transferase</keyword>
<dbReference type="RefSeq" id="WP_075442752.1">
    <property type="nucleotide sequence ID" value="NZ_FOQK01000007.1"/>
</dbReference>
<evidence type="ECO:0000313" key="6">
    <source>
        <dbReference type="EMBL" id="SFH88530.1"/>
    </source>
</evidence>
<gene>
    <name evidence="6" type="ORF">SAMN04487861_10759</name>
</gene>
<dbReference type="Pfam" id="PF02223">
    <property type="entry name" value="Thymidylate_kin"/>
    <property type="match status" value="1"/>
</dbReference>
<keyword evidence="4" id="KW-0067">ATP-binding</keyword>
<keyword evidence="3" id="KW-0547">Nucleotide-binding</keyword>
<dbReference type="GO" id="GO:0005524">
    <property type="term" value="F:ATP binding"/>
    <property type="evidence" value="ECO:0007669"/>
    <property type="project" value="UniProtKB-KW"/>
</dbReference>